<dbReference type="InterPro" id="IPR003126">
    <property type="entry name" value="Znf_UBR"/>
</dbReference>
<dbReference type="GO" id="GO:0005737">
    <property type="term" value="C:cytoplasm"/>
    <property type="evidence" value="ECO:0007669"/>
    <property type="project" value="TreeGrafter"/>
</dbReference>
<evidence type="ECO:0000313" key="14">
    <source>
        <dbReference type="Proteomes" id="UP000054270"/>
    </source>
</evidence>
<feature type="region of interest" description="Disordered" evidence="11">
    <location>
        <begin position="1245"/>
        <end position="1270"/>
    </location>
</feature>
<dbReference type="PROSITE" id="PS51157">
    <property type="entry name" value="ZF_UBR"/>
    <property type="match status" value="1"/>
</dbReference>
<comment type="function">
    <text evidence="10">Ubiquitin ligase protein which is a component of the N-end rule pathway. Recognizes and binds to proteins bearing specific N-terminal residues that are destabilizing according to the N-end rule, leading to their ubiquitination and subsequent degradation.</text>
</comment>
<evidence type="ECO:0000256" key="8">
    <source>
        <dbReference type="ARBA" id="ARBA00046341"/>
    </source>
</evidence>
<proteinExistence type="inferred from homology"/>
<accession>A0A0D2PLP6</accession>
<dbReference type="PANTHER" id="PTHR21497:SF24">
    <property type="entry name" value="E3 UBIQUITIN-PROTEIN LIGASE UBR1"/>
    <property type="match status" value="1"/>
</dbReference>
<sequence length="1901" mass="212555">MSSALSAFFPSRRPLSNHSDLLSDLRFSLEIMPGSRKYVFTPTARAEIISKLYIAFMGQYPHLFLPSGVSQVPAHMLLSEYQTSVAFSGAGKDDPLTPGRPCSHIFTKGESCYRCKDCALDDSCVLCSRCFHATDHTGHNVSFFIAQQSGGCCDCGDEEAWRKPIRCPHHPPARLNDPQDTTPRLILKPMSNDIPSAPNYSFRVPVAPELKDCMRRTIGFALDFLLDTLDYSPDELVVPANEADLRLQPSADPMMKDQYCIVLWNDDKHSFEEVTKLLVDMTNLMPDEAAAVVRKLDEQGREIIDMNSNVNRLLETAQAITQIDIGVTIRRAYDTFCEQVIGVIIEWLLDLTRSRLGTDTLVIREALAAELLSPRRRDAFTKHLTPSCALNLDGEIANPSRIDTLLLYHTRLWKRPRLSLKEVYASVISVSRAHKLVIAGHFANIYHRVIDAYLLVDREAETSIKYFALQLFTVPSVSGHIARNHRLVQRLLAIITSFFTNRIVDKRIVYPHSTTQLIQGTTVGISSSNAMVTSSNPPNFLNATGQIDVDSFPFKSKRFMPVFSDLRYLAHTSQVQDLIAHEPTYLLSFASTCRLFMCLNPNKRAVETHVEYETDAWISVFNVTLSLSRVIKVFGEAFARSTSNELISAIGTVVHHILMVCTLAEDRLDRAKFSVPTFHLVEFGGARYNTLEFDVSEGWVSFHHSLHWLLAELLKHVDLLSEASLRTVGINGGLREVFGRGASEQAILTIIDFPLRVLAMIAQIRTGLWVRNGFAIRGQLLHYRDYMLRELCYDQDLFILQTALVILPPDLVIVSILDRFGVLAYFSGSYMHSQYELPQLGSMVEEVFYVFITILSENANASKMPMSLAIRREIVHALAMGPCSFSDLVKRVAERLVDDPSFESMLREVANFRPPDGPTETGLYELKDEAYDEVNPFFYHYTRNRREEVENVLRKRVEKQTGVREWEVVFEPKPFGVTEGPFRAVSAAWEREIIVQIMFFAVWNVMVVTDAGSSAGPAGSSPPSAEAILDQALQLIMLGIVERPRGFGTLAARTRFAGPGQGQTLLEVLWALAAHEKYAKLYRSRVDWIFARFDEQVPGETQRIRGLAARDAGGAGGSRSRTPGVEKEEERKRAAKKRQETIMRQMKAQQASFASMFAQGADMESEDDADNDDGDASMADANGSDEEEVISYGTCIVCQEDLTSSGAAAGKHFGALGLVQPSRLIRRHPDIQSTYLNEVLVSPLSMDRPPTTSPSGDPVSSGPAVFPPPQADILDARSTSPNFEGFPANYTRFGMYGSVCSHLMHLDCFQVYSVSIRQRHRTQATRNHPECIPRKEFICPLCKSLGNVILPITQPDPKMTLNPVPFPDWIRAAGIHILKSKPDPLLVSLQARNGTGEFVFWAAQDLGYSTAAKKSEEKDKDVDGGKMLDTLMVIAKSISQQTRHLRDRLEPDTPERGAGIYLPDELVGYTIAAMEVSQRGVAVDTSSSGNTGGTMMIDALSESQTRMIRGLLACLMRLVALQFKNRADEGRDAVRQAIIKRLLPEWTRSSLTSFSYPLLLRDPFTILVETATVAPEMLQHVLILTYYACLARAVIGLVYILNKSRSHNTAPIQRRAHEDIFGDVRMFFMSVVRHSPVFEHTATLAFETFGEARIERLLYAFTLPFLRRAAILCRAVLPHAFPTPDFGTSSNVCEYNRLLAMLEIPPLSDLPRQDTLQNALSGWCAHYGHSHAASQLNCGVLLDYPGIYRLARLPLVLDSLFNRQDKALMCNTCETFPVDAAICLTCGTTVCLQSSCCQDEDYLRGECNMHTRECGGTIGVYYCVKRCSVLYLNSGNGTFTPSPYLDAHGEVDLSMSRRGRRQFLHHARWEVIRKTWLSHGIPSIVARKLESTMDSGGWETL</sequence>
<feature type="zinc finger region" description="UBR-type" evidence="9">
    <location>
        <begin position="100"/>
        <end position="172"/>
    </location>
</feature>
<dbReference type="GO" id="GO:0008270">
    <property type="term" value="F:zinc ion binding"/>
    <property type="evidence" value="ECO:0007669"/>
    <property type="project" value="UniProtKB-UniRule"/>
</dbReference>
<dbReference type="CDD" id="cd19673">
    <property type="entry name" value="UBR-box_UBR3"/>
    <property type="match status" value="1"/>
</dbReference>
<dbReference type="Pfam" id="PF18995">
    <property type="entry name" value="PRT6_C"/>
    <property type="match status" value="1"/>
</dbReference>
<keyword evidence="7 10" id="KW-0862">Zinc</keyword>
<evidence type="ECO:0000256" key="1">
    <source>
        <dbReference type="ARBA" id="ARBA00000900"/>
    </source>
</evidence>
<dbReference type="InterPro" id="IPR014719">
    <property type="entry name" value="Ribosomal_bL12_C/ClpS-like"/>
</dbReference>
<dbReference type="UniPathway" id="UPA00143"/>
<reference evidence="14" key="1">
    <citation type="submission" date="2014-04" db="EMBL/GenBank/DDBJ databases">
        <title>Evolutionary Origins and Diversification of the Mycorrhizal Mutualists.</title>
        <authorList>
            <consortium name="DOE Joint Genome Institute"/>
            <consortium name="Mycorrhizal Genomics Consortium"/>
            <person name="Kohler A."/>
            <person name="Kuo A."/>
            <person name="Nagy L.G."/>
            <person name="Floudas D."/>
            <person name="Copeland A."/>
            <person name="Barry K.W."/>
            <person name="Cichocki N."/>
            <person name="Veneault-Fourrey C."/>
            <person name="LaButti K."/>
            <person name="Lindquist E.A."/>
            <person name="Lipzen A."/>
            <person name="Lundell T."/>
            <person name="Morin E."/>
            <person name="Murat C."/>
            <person name="Riley R."/>
            <person name="Ohm R."/>
            <person name="Sun H."/>
            <person name="Tunlid A."/>
            <person name="Henrissat B."/>
            <person name="Grigoriev I.V."/>
            <person name="Hibbett D.S."/>
            <person name="Martin F."/>
        </authorList>
    </citation>
    <scope>NUCLEOTIDE SEQUENCE [LARGE SCALE GENOMIC DNA]</scope>
    <source>
        <strain evidence="14">FD-334 SS-4</strain>
    </source>
</reference>
<keyword evidence="5 10" id="KW-0863">Zinc-finger</keyword>
<dbReference type="GO" id="GO:0016567">
    <property type="term" value="P:protein ubiquitination"/>
    <property type="evidence" value="ECO:0007669"/>
    <property type="project" value="UniProtKB-UniRule"/>
</dbReference>
<evidence type="ECO:0000313" key="13">
    <source>
        <dbReference type="EMBL" id="KJA20845.1"/>
    </source>
</evidence>
<organism evidence="13 14">
    <name type="scientific">Hypholoma sublateritium (strain FD-334 SS-4)</name>
    <dbReference type="NCBI Taxonomy" id="945553"/>
    <lineage>
        <taxon>Eukaryota</taxon>
        <taxon>Fungi</taxon>
        <taxon>Dikarya</taxon>
        <taxon>Basidiomycota</taxon>
        <taxon>Agaricomycotina</taxon>
        <taxon>Agaricomycetes</taxon>
        <taxon>Agaricomycetidae</taxon>
        <taxon>Agaricales</taxon>
        <taxon>Agaricineae</taxon>
        <taxon>Strophariaceae</taxon>
        <taxon>Hypholoma</taxon>
    </lineage>
</organism>
<evidence type="ECO:0000256" key="11">
    <source>
        <dbReference type="SAM" id="MobiDB-lite"/>
    </source>
</evidence>
<dbReference type="GO" id="GO:0061630">
    <property type="term" value="F:ubiquitin protein ligase activity"/>
    <property type="evidence" value="ECO:0007669"/>
    <property type="project" value="UniProtKB-UniRule"/>
</dbReference>
<dbReference type="InterPro" id="IPR036390">
    <property type="entry name" value="WH_DNA-bd_sf"/>
</dbReference>
<dbReference type="InterPro" id="IPR044046">
    <property type="entry name" value="E3_ligase_UBR-like_C"/>
</dbReference>
<dbReference type="InterPro" id="IPR003769">
    <property type="entry name" value="ClpS_core"/>
</dbReference>
<feature type="region of interest" description="Disordered" evidence="11">
    <location>
        <begin position="1108"/>
        <end position="1139"/>
    </location>
</feature>
<dbReference type="OrthoDB" id="26387at2759"/>
<dbReference type="Gene3D" id="1.10.10.2670">
    <property type="entry name" value="E3 ubiquitin-protein ligase"/>
    <property type="match status" value="1"/>
</dbReference>
<dbReference type="Proteomes" id="UP000054270">
    <property type="component" value="Unassembled WGS sequence"/>
</dbReference>
<evidence type="ECO:0000256" key="4">
    <source>
        <dbReference type="ARBA" id="ARBA00022723"/>
    </source>
</evidence>
<dbReference type="GO" id="GO:0071596">
    <property type="term" value="P:ubiquitin-dependent protein catabolic process via the N-end rule pathway"/>
    <property type="evidence" value="ECO:0007669"/>
    <property type="project" value="UniProtKB-UniRule"/>
</dbReference>
<gene>
    <name evidence="13" type="ORF">HYPSUDRAFT_42648</name>
</gene>
<dbReference type="Gene3D" id="2.10.110.30">
    <property type="match status" value="1"/>
</dbReference>
<keyword evidence="4 10" id="KW-0479">Metal-binding</keyword>
<dbReference type="Pfam" id="PF22960">
    <property type="entry name" value="WHD_UBR1"/>
    <property type="match status" value="1"/>
</dbReference>
<dbReference type="Gene3D" id="3.30.1390.10">
    <property type="match status" value="1"/>
</dbReference>
<dbReference type="EMBL" id="KN817563">
    <property type="protein sequence ID" value="KJA20845.1"/>
    <property type="molecule type" value="Genomic_DNA"/>
</dbReference>
<feature type="domain" description="UBR-type" evidence="12">
    <location>
        <begin position="100"/>
        <end position="172"/>
    </location>
</feature>
<dbReference type="STRING" id="945553.A0A0D2PLP6"/>
<keyword evidence="6 10" id="KW-0833">Ubl conjugation pathway</keyword>
<evidence type="ECO:0000259" key="12">
    <source>
        <dbReference type="PROSITE" id="PS51157"/>
    </source>
</evidence>
<feature type="region of interest" description="Disordered" evidence="11">
    <location>
        <begin position="1160"/>
        <end position="1185"/>
    </location>
</feature>
<evidence type="ECO:0000256" key="5">
    <source>
        <dbReference type="ARBA" id="ARBA00022771"/>
    </source>
</evidence>
<protein>
    <recommendedName>
        <fullName evidence="10">E3 ubiquitin-protein ligase</fullName>
        <ecNumber evidence="10">2.3.2.27</ecNumber>
    </recommendedName>
</protein>
<keyword evidence="14" id="KW-1185">Reference proteome</keyword>
<keyword evidence="3 10" id="KW-0808">Transferase</keyword>
<dbReference type="OMA" id="GEASYMC"/>
<dbReference type="Pfam" id="PF02207">
    <property type="entry name" value="zf-UBR"/>
    <property type="match status" value="1"/>
</dbReference>
<dbReference type="SUPFAM" id="SSF46785">
    <property type="entry name" value="Winged helix' DNA-binding domain"/>
    <property type="match status" value="1"/>
</dbReference>
<dbReference type="CDD" id="cd16482">
    <property type="entry name" value="RING-H2_UBR1-like"/>
    <property type="match status" value="1"/>
</dbReference>
<name>A0A0D2PLP6_HYPSF</name>
<dbReference type="SMART" id="SM00396">
    <property type="entry name" value="ZnF_UBR1"/>
    <property type="match status" value="1"/>
</dbReference>
<dbReference type="EC" id="2.3.2.27" evidence="10"/>
<dbReference type="Pfam" id="PF02617">
    <property type="entry name" value="ClpS"/>
    <property type="match status" value="1"/>
</dbReference>
<comment type="pathway">
    <text evidence="2 10">Protein modification; protein ubiquitination.</text>
</comment>
<dbReference type="InterPro" id="IPR055194">
    <property type="entry name" value="UBR1-like_WH"/>
</dbReference>
<dbReference type="SUPFAM" id="SSF54736">
    <property type="entry name" value="ClpS-like"/>
    <property type="match status" value="1"/>
</dbReference>
<dbReference type="InterPro" id="IPR042065">
    <property type="entry name" value="E3_ELL-like"/>
</dbReference>
<dbReference type="GO" id="GO:0000151">
    <property type="term" value="C:ubiquitin ligase complex"/>
    <property type="evidence" value="ECO:0007669"/>
    <property type="project" value="TreeGrafter"/>
</dbReference>
<evidence type="ECO:0000256" key="6">
    <source>
        <dbReference type="ARBA" id="ARBA00022786"/>
    </source>
</evidence>
<comment type="catalytic activity">
    <reaction evidence="1 10">
        <text>S-ubiquitinyl-[E2 ubiquitin-conjugating enzyme]-L-cysteine + [acceptor protein]-L-lysine = [E2 ubiquitin-conjugating enzyme]-L-cysteine + N(6)-ubiquitinyl-[acceptor protein]-L-lysine.</text>
        <dbReference type="EC" id="2.3.2.27"/>
    </reaction>
</comment>
<dbReference type="InterPro" id="IPR039164">
    <property type="entry name" value="UBR1-like"/>
</dbReference>
<evidence type="ECO:0000256" key="2">
    <source>
        <dbReference type="ARBA" id="ARBA00004906"/>
    </source>
</evidence>
<evidence type="ECO:0000256" key="7">
    <source>
        <dbReference type="ARBA" id="ARBA00022833"/>
    </source>
</evidence>
<feature type="compositionally biased region" description="Basic and acidic residues" evidence="11">
    <location>
        <begin position="1124"/>
        <end position="1139"/>
    </location>
</feature>
<dbReference type="FunFam" id="2.10.110.30:FF:000002">
    <property type="entry name" value="Putative e3 ubiquitin-protein ligase ubr3"/>
    <property type="match status" value="1"/>
</dbReference>
<comment type="similarity">
    <text evidence="8 10">Belongs to the E3 ubiquitin-protein ligase UBR1-like family.</text>
</comment>
<evidence type="ECO:0000256" key="10">
    <source>
        <dbReference type="RuleBase" id="RU366018"/>
    </source>
</evidence>
<feature type="compositionally biased region" description="Acidic residues" evidence="11">
    <location>
        <begin position="1163"/>
        <end position="1175"/>
    </location>
</feature>
<evidence type="ECO:0000256" key="9">
    <source>
        <dbReference type="PROSITE-ProRule" id="PRU00508"/>
    </source>
</evidence>
<evidence type="ECO:0000256" key="3">
    <source>
        <dbReference type="ARBA" id="ARBA00022679"/>
    </source>
</evidence>
<dbReference type="PANTHER" id="PTHR21497">
    <property type="entry name" value="UBIQUITIN LIGASE E3 ALPHA-RELATED"/>
    <property type="match status" value="1"/>
</dbReference>